<proteinExistence type="predicted"/>
<gene>
    <name evidence="1" type="ORF">K3T81_06940</name>
</gene>
<keyword evidence="2" id="KW-1185">Reference proteome</keyword>
<dbReference type="EMBL" id="JAIFZM010000004">
    <property type="protein sequence ID" value="MCG3418879.1"/>
    <property type="molecule type" value="Genomic_DNA"/>
</dbReference>
<dbReference type="AlphaFoldDB" id="A0AAW5B6P3"/>
<evidence type="ECO:0000313" key="2">
    <source>
        <dbReference type="Proteomes" id="UP001199631"/>
    </source>
</evidence>
<comment type="caution">
    <text evidence="1">The sequence shown here is derived from an EMBL/GenBank/DDBJ whole genome shotgun (WGS) entry which is preliminary data.</text>
</comment>
<name>A0AAW5B6P3_9BACI</name>
<organism evidence="1 2">
    <name type="scientific">Oceanobacillus jordanicus</name>
    <dbReference type="NCBI Taxonomy" id="2867266"/>
    <lineage>
        <taxon>Bacteria</taxon>
        <taxon>Bacillati</taxon>
        <taxon>Bacillota</taxon>
        <taxon>Bacilli</taxon>
        <taxon>Bacillales</taxon>
        <taxon>Bacillaceae</taxon>
        <taxon>Oceanobacillus</taxon>
    </lineage>
</organism>
<dbReference type="RefSeq" id="WP_238019009.1">
    <property type="nucleotide sequence ID" value="NZ_JAIFZM010000004.1"/>
</dbReference>
<sequence>MGLAIKYVESSVNGVEKNTVELHLQGLADQVRKMDQKLTTRLDRTISEDFETQQLRISHTRSTIRGAFSLK</sequence>
<accession>A0AAW5B6P3</accession>
<evidence type="ECO:0000313" key="1">
    <source>
        <dbReference type="EMBL" id="MCG3418879.1"/>
    </source>
</evidence>
<reference evidence="1 2" key="1">
    <citation type="journal article" date="2022" name="Evol. Bioinform. Online">
        <title>Draft Genome Sequence of Oceanobacillus jordanicus Strain GSFE11, a Halotolerant Plant Growth-Promoting Bacterial Endophyte Isolated From the Jordan Valley.</title>
        <authorList>
            <person name="Alhindi T."/>
            <person name="Albdaiwi R."/>
        </authorList>
    </citation>
    <scope>NUCLEOTIDE SEQUENCE [LARGE SCALE GENOMIC DNA]</scope>
    <source>
        <strain evidence="1 2">GSFE11</strain>
    </source>
</reference>
<protein>
    <submittedName>
        <fullName evidence="1">Uncharacterized protein</fullName>
    </submittedName>
</protein>
<dbReference type="Proteomes" id="UP001199631">
    <property type="component" value="Unassembled WGS sequence"/>
</dbReference>